<evidence type="ECO:0000313" key="3">
    <source>
        <dbReference type="Proteomes" id="UP000000657"/>
    </source>
</evidence>
<keyword evidence="2" id="KW-0808">Transferase</keyword>
<keyword evidence="3" id="KW-1185">Reference proteome</keyword>
<sequence>MTIPTLTTSRLILRPIENGDVDGFTRIWSDPEFARHVGGPVTSPDAVWHQMAGCLGCWLLTGVGPWSVVERASGTLVGRAGLWDEPGWPGVEALWYIGRPWWGRGYAVEAAAAAITWVLRLRPELERVCAAIVPANLRSVRVAQRLGMRRTGAEYLHEETHTIYAVSREDWSGRPDAGS</sequence>
<dbReference type="KEGG" id="fal:FRAAL4225"/>
<dbReference type="PROSITE" id="PS51186">
    <property type="entry name" value="GNAT"/>
    <property type="match status" value="1"/>
</dbReference>
<proteinExistence type="predicted"/>
<dbReference type="Gene3D" id="3.40.630.30">
    <property type="match status" value="1"/>
</dbReference>
<dbReference type="Pfam" id="PF13302">
    <property type="entry name" value="Acetyltransf_3"/>
    <property type="match status" value="1"/>
</dbReference>
<dbReference type="GO" id="GO:0016747">
    <property type="term" value="F:acyltransferase activity, transferring groups other than amino-acyl groups"/>
    <property type="evidence" value="ECO:0007669"/>
    <property type="project" value="InterPro"/>
</dbReference>
<gene>
    <name evidence="2" type="ordered locus">FRAAL4225</name>
</gene>
<dbReference type="InterPro" id="IPR051531">
    <property type="entry name" value="N-acetyltransferase"/>
</dbReference>
<reference evidence="2 3" key="1">
    <citation type="journal article" date="2007" name="Genome Res.">
        <title>Genome characteristics of facultatively symbiotic Frankia sp. strains reflect host range and host plant biogeography.</title>
        <authorList>
            <person name="Normand P."/>
            <person name="Lapierre P."/>
            <person name="Tisa L.S."/>
            <person name="Gogarten J.P."/>
            <person name="Alloisio N."/>
            <person name="Bagnarol E."/>
            <person name="Bassi C.A."/>
            <person name="Berry A.M."/>
            <person name="Bickhart D.M."/>
            <person name="Choisne N."/>
            <person name="Couloux A."/>
            <person name="Cournoyer B."/>
            <person name="Cruveiller S."/>
            <person name="Daubin V."/>
            <person name="Demange N."/>
            <person name="Francino M.P."/>
            <person name="Goltsman E."/>
            <person name="Huang Y."/>
            <person name="Kopp O.R."/>
            <person name="Labarre L."/>
            <person name="Lapidus A."/>
            <person name="Lavire C."/>
            <person name="Marechal J."/>
            <person name="Martinez M."/>
            <person name="Mastronunzio J.E."/>
            <person name="Mullin B.C."/>
            <person name="Niemann J."/>
            <person name="Pujic P."/>
            <person name="Rawnsley T."/>
            <person name="Rouy Z."/>
            <person name="Schenowitz C."/>
            <person name="Sellstedt A."/>
            <person name="Tavares F."/>
            <person name="Tomkins J.P."/>
            <person name="Vallenet D."/>
            <person name="Valverde C."/>
            <person name="Wall L.G."/>
            <person name="Wang Y."/>
            <person name="Medigue C."/>
            <person name="Benson D.R."/>
        </authorList>
    </citation>
    <scope>NUCLEOTIDE SEQUENCE [LARGE SCALE GENOMIC DNA]</scope>
    <source>
        <strain evidence="3">DSM 45986 / CECT 9034 / ACN14a</strain>
    </source>
</reference>
<protein>
    <submittedName>
        <fullName evidence="2">Acetyl transferase</fullName>
    </submittedName>
</protein>
<dbReference type="HOGENOM" id="CLU_013985_3_1_11"/>
<dbReference type="InterPro" id="IPR000182">
    <property type="entry name" value="GNAT_dom"/>
</dbReference>
<evidence type="ECO:0000259" key="1">
    <source>
        <dbReference type="PROSITE" id="PS51186"/>
    </source>
</evidence>
<dbReference type="InterPro" id="IPR016181">
    <property type="entry name" value="Acyl_CoA_acyltransferase"/>
</dbReference>
<evidence type="ECO:0000313" key="2">
    <source>
        <dbReference type="EMBL" id="CAJ62867.1"/>
    </source>
</evidence>
<dbReference type="OrthoDB" id="3533156at2"/>
<dbReference type="eggNOG" id="COG1670">
    <property type="taxonomic scope" value="Bacteria"/>
</dbReference>
<dbReference type="RefSeq" id="WP_011605352.1">
    <property type="nucleotide sequence ID" value="NC_008278.1"/>
</dbReference>
<dbReference type="SUPFAM" id="SSF55729">
    <property type="entry name" value="Acyl-CoA N-acyltransferases (Nat)"/>
    <property type="match status" value="1"/>
</dbReference>
<dbReference type="Proteomes" id="UP000000657">
    <property type="component" value="Chromosome"/>
</dbReference>
<dbReference type="EMBL" id="CT573213">
    <property type="protein sequence ID" value="CAJ62867.1"/>
    <property type="molecule type" value="Genomic_DNA"/>
</dbReference>
<accession>Q0RI05</accession>
<organism evidence="2 3">
    <name type="scientific">Frankia alni (strain DSM 45986 / CECT 9034 / ACN14a)</name>
    <dbReference type="NCBI Taxonomy" id="326424"/>
    <lineage>
        <taxon>Bacteria</taxon>
        <taxon>Bacillati</taxon>
        <taxon>Actinomycetota</taxon>
        <taxon>Actinomycetes</taxon>
        <taxon>Frankiales</taxon>
        <taxon>Frankiaceae</taxon>
        <taxon>Frankia</taxon>
    </lineage>
</organism>
<feature type="domain" description="N-acetyltransferase" evidence="1">
    <location>
        <begin position="11"/>
        <end position="169"/>
    </location>
</feature>
<dbReference type="PANTHER" id="PTHR43792">
    <property type="entry name" value="GNAT FAMILY, PUTATIVE (AFU_ORTHOLOGUE AFUA_3G00765)-RELATED-RELATED"/>
    <property type="match status" value="1"/>
</dbReference>
<dbReference type="AlphaFoldDB" id="Q0RI05"/>
<dbReference type="PANTHER" id="PTHR43792:SF1">
    <property type="entry name" value="N-ACETYLTRANSFERASE DOMAIN-CONTAINING PROTEIN"/>
    <property type="match status" value="1"/>
</dbReference>
<dbReference type="STRING" id="326424.FRAAL4225"/>
<name>Q0RI05_FRAAA</name>